<dbReference type="EMBL" id="JAJGMW010000009">
    <property type="protein sequence ID" value="MCC4212840.1"/>
    <property type="molecule type" value="Genomic_DNA"/>
</dbReference>
<reference evidence="2 3" key="1">
    <citation type="submission" date="2021-11" db="EMBL/GenBank/DDBJ databases">
        <title>Seasonal and diel survey of microbial diversity of the Tyrrhenian coast.</title>
        <authorList>
            <person name="Gattoni G."/>
            <person name="Corral P."/>
        </authorList>
    </citation>
    <scope>NUCLEOTIDE SEQUENCE [LARGE SCALE GENOMIC DNA]</scope>
    <source>
        <strain evidence="2 3">Mr9</strain>
    </source>
</reference>
<dbReference type="Pfam" id="PF06439">
    <property type="entry name" value="3keto-disac_hyd"/>
    <property type="match status" value="1"/>
</dbReference>
<gene>
    <name evidence="2" type="ORF">LLW17_08935</name>
</gene>
<protein>
    <submittedName>
        <fullName evidence="2">DUF1080 domain-containing protein</fullName>
    </submittedName>
</protein>
<feature type="domain" description="3-keto-alpha-glucoside-1,2-lyase/3-keto-2-hydroxy-glucal hydratase" evidence="1">
    <location>
        <begin position="139"/>
        <end position="228"/>
    </location>
</feature>
<evidence type="ECO:0000259" key="1">
    <source>
        <dbReference type="Pfam" id="PF06439"/>
    </source>
</evidence>
<dbReference type="RefSeq" id="WP_228229907.1">
    <property type="nucleotide sequence ID" value="NZ_JAJGMW010000009.1"/>
</dbReference>
<sequence length="232" mass="26641">MKKLSLLITFTIAFTLSSCGQTIEWENQELEISNVRASITKLDGEEVLRIERDLEALPFDKDNLFATVDEPTFVKVKDLNLKNGIVEVKVLGRLLDNAPPFARGFIGIAFRINENNSSYESIYLRPTNGRADNQLRRNHTVQYYAYPDYKFNVLRENSNGEFETYADIGLDEWITMRIEIKDKKATLFLNDKEYPSFIVNEMKGSSETGSIGLWVEIGTEGYFKDLKIIKNN</sequence>
<keyword evidence="3" id="KW-1185">Reference proteome</keyword>
<dbReference type="Proteomes" id="UP001197770">
    <property type="component" value="Unassembled WGS sequence"/>
</dbReference>
<organism evidence="2 3">
    <name type="scientific">Leeuwenhoekiella parthenopeia</name>
    <dbReference type="NCBI Taxonomy" id="2890320"/>
    <lineage>
        <taxon>Bacteria</taxon>
        <taxon>Pseudomonadati</taxon>
        <taxon>Bacteroidota</taxon>
        <taxon>Flavobacteriia</taxon>
        <taxon>Flavobacteriales</taxon>
        <taxon>Flavobacteriaceae</taxon>
        <taxon>Leeuwenhoekiella</taxon>
    </lineage>
</organism>
<proteinExistence type="predicted"/>
<evidence type="ECO:0000313" key="2">
    <source>
        <dbReference type="EMBL" id="MCC4212840.1"/>
    </source>
</evidence>
<comment type="caution">
    <text evidence="2">The sequence shown here is derived from an EMBL/GenBank/DDBJ whole genome shotgun (WGS) entry which is preliminary data.</text>
</comment>
<name>A0ABS8GS78_9FLAO</name>
<evidence type="ECO:0000313" key="3">
    <source>
        <dbReference type="Proteomes" id="UP001197770"/>
    </source>
</evidence>
<dbReference type="InterPro" id="IPR010496">
    <property type="entry name" value="AL/BT2_dom"/>
</dbReference>
<dbReference type="Gene3D" id="2.60.120.560">
    <property type="entry name" value="Exo-inulinase, domain 1"/>
    <property type="match status" value="1"/>
</dbReference>
<dbReference type="PROSITE" id="PS51257">
    <property type="entry name" value="PROKAR_LIPOPROTEIN"/>
    <property type="match status" value="1"/>
</dbReference>
<accession>A0ABS8GS78</accession>